<proteinExistence type="predicted"/>
<keyword evidence="2" id="KW-1185">Reference proteome</keyword>
<accession>A0A813U158</accession>
<protein>
    <submittedName>
        <fullName evidence="1">Uncharacterized protein</fullName>
    </submittedName>
</protein>
<evidence type="ECO:0000313" key="2">
    <source>
        <dbReference type="Proteomes" id="UP000663879"/>
    </source>
</evidence>
<dbReference type="OrthoDB" id="10545020at2759"/>
<dbReference type="Proteomes" id="UP000663879">
    <property type="component" value="Unassembled WGS sequence"/>
</dbReference>
<name>A0A813U158_9BILA</name>
<gene>
    <name evidence="1" type="ORF">OXX778_LOCUS7528</name>
</gene>
<comment type="caution">
    <text evidence="1">The sequence shown here is derived from an EMBL/GenBank/DDBJ whole genome shotgun (WGS) entry which is preliminary data.</text>
</comment>
<dbReference type="EMBL" id="CAJNOC010000965">
    <property type="protein sequence ID" value="CAF0822226.1"/>
    <property type="molecule type" value="Genomic_DNA"/>
</dbReference>
<dbReference type="AlphaFoldDB" id="A0A813U158"/>
<organism evidence="1 2">
    <name type="scientific">Brachionus calyciflorus</name>
    <dbReference type="NCBI Taxonomy" id="104777"/>
    <lineage>
        <taxon>Eukaryota</taxon>
        <taxon>Metazoa</taxon>
        <taxon>Spiralia</taxon>
        <taxon>Gnathifera</taxon>
        <taxon>Rotifera</taxon>
        <taxon>Eurotatoria</taxon>
        <taxon>Monogononta</taxon>
        <taxon>Pseudotrocha</taxon>
        <taxon>Ploima</taxon>
        <taxon>Brachionidae</taxon>
        <taxon>Brachionus</taxon>
    </lineage>
</organism>
<sequence length="365" mass="43209">MEAQKLVAIDIDSLTTTTNTSMITSNVLSNVRNKSSSCINRHHLLNCLTYSKTFRDLLSLYDEQISNDEKLLAIMCDSIGITEQHKIKIYLNNAKNKENFLKNFFNDCSDQIRNFQAAIEYLRQFEQANFLVQCLEKEENTIYNQIEERCKSANDFQVMVTITDKNGKTIELIKSSSQSSISNSSTDSDRTPNIHVLLVYYTEQLGKNLQRITKFKEQLRKSNIFIIDFDLSKKEDIKSEFQKFELYPVFLIYDKNIDNLLDFTQKQFNERSKNISNFYLQIYFEYLRTNYNRRFYLFTLDKFDEYCCPIGSSRFKYPWLLRKILMANNEEQHILPPSIPLYETEAIDIDLAKFLKYFERIARPF</sequence>
<reference evidence="1" key="1">
    <citation type="submission" date="2021-02" db="EMBL/GenBank/DDBJ databases">
        <authorList>
            <person name="Nowell W R."/>
        </authorList>
    </citation>
    <scope>NUCLEOTIDE SEQUENCE</scope>
    <source>
        <strain evidence="1">Ploen Becks lab</strain>
    </source>
</reference>
<evidence type="ECO:0000313" key="1">
    <source>
        <dbReference type="EMBL" id="CAF0822226.1"/>
    </source>
</evidence>